<dbReference type="AlphaFoldDB" id="A0A445JVS6"/>
<evidence type="ECO:0000256" key="1">
    <source>
        <dbReference type="ARBA" id="ARBA00023175"/>
    </source>
</evidence>
<dbReference type="InterPro" id="IPR001752">
    <property type="entry name" value="Kinesin_motor_dom"/>
</dbReference>
<protein>
    <submittedName>
        <fullName evidence="4">Kinesin-like protein KIN-14L</fullName>
    </submittedName>
</protein>
<dbReference type="SMART" id="SM00129">
    <property type="entry name" value="KISc"/>
    <property type="match status" value="1"/>
</dbReference>
<dbReference type="GO" id="GO:0015630">
    <property type="term" value="C:microtubule cytoskeleton"/>
    <property type="evidence" value="ECO:0007669"/>
    <property type="project" value="TreeGrafter"/>
</dbReference>
<feature type="domain" description="Kinesin motor" evidence="3">
    <location>
        <begin position="1"/>
        <end position="69"/>
    </location>
</feature>
<dbReference type="Proteomes" id="UP000289340">
    <property type="component" value="Chromosome 7"/>
</dbReference>
<evidence type="ECO:0000259" key="3">
    <source>
        <dbReference type="PROSITE" id="PS50067"/>
    </source>
</evidence>
<dbReference type="SMR" id="A0A445JVS6"/>
<dbReference type="EMBL" id="QZWG01000007">
    <property type="protein sequence ID" value="RZC02593.1"/>
    <property type="molecule type" value="Genomic_DNA"/>
</dbReference>
<dbReference type="PANTHER" id="PTHR47972">
    <property type="entry name" value="KINESIN-LIKE PROTEIN KLP-3"/>
    <property type="match status" value="1"/>
</dbReference>
<comment type="caution">
    <text evidence="2">Lacks conserved residue(s) required for the propagation of feature annotation.</text>
</comment>
<organism evidence="4 5">
    <name type="scientific">Glycine soja</name>
    <name type="common">Wild soybean</name>
    <dbReference type="NCBI Taxonomy" id="3848"/>
    <lineage>
        <taxon>Eukaryota</taxon>
        <taxon>Viridiplantae</taxon>
        <taxon>Streptophyta</taxon>
        <taxon>Embryophyta</taxon>
        <taxon>Tracheophyta</taxon>
        <taxon>Spermatophyta</taxon>
        <taxon>Magnoliopsida</taxon>
        <taxon>eudicotyledons</taxon>
        <taxon>Gunneridae</taxon>
        <taxon>Pentapetalae</taxon>
        <taxon>rosids</taxon>
        <taxon>fabids</taxon>
        <taxon>Fabales</taxon>
        <taxon>Fabaceae</taxon>
        <taxon>Papilionoideae</taxon>
        <taxon>50 kb inversion clade</taxon>
        <taxon>NPAAA clade</taxon>
        <taxon>indigoferoid/millettioid clade</taxon>
        <taxon>Phaseoleae</taxon>
        <taxon>Glycine</taxon>
        <taxon>Glycine subgen. Soja</taxon>
    </lineage>
</organism>
<dbReference type="PROSITE" id="PS50067">
    <property type="entry name" value="KINESIN_MOTOR_2"/>
    <property type="match status" value="1"/>
</dbReference>
<dbReference type="PANTHER" id="PTHR47972:SF4">
    <property type="entry name" value="KINESIN-LIKE PROTEIN KIN-14L"/>
    <property type="match status" value="1"/>
</dbReference>
<comment type="caution">
    <text evidence="4">The sequence shown here is derived from an EMBL/GenBank/DDBJ whole genome shotgun (WGS) entry which is preliminary data.</text>
</comment>
<gene>
    <name evidence="4" type="ORF">D0Y65_017634</name>
</gene>
<evidence type="ECO:0000313" key="4">
    <source>
        <dbReference type="EMBL" id="RZC02593.1"/>
    </source>
</evidence>
<proteinExistence type="inferred from homology"/>
<dbReference type="InterPro" id="IPR027417">
    <property type="entry name" value="P-loop_NTPase"/>
</dbReference>
<dbReference type="SUPFAM" id="SSF52540">
    <property type="entry name" value="P-loop containing nucleoside triphosphate hydrolases"/>
    <property type="match status" value="1"/>
</dbReference>
<comment type="similarity">
    <text evidence="2">Belongs to the TRAFAC class myosin-kinesin ATPase superfamily. Kinesin family.</text>
</comment>
<dbReference type="GO" id="GO:0003777">
    <property type="term" value="F:microtubule motor activity"/>
    <property type="evidence" value="ECO:0007669"/>
    <property type="project" value="InterPro"/>
</dbReference>
<evidence type="ECO:0000313" key="5">
    <source>
        <dbReference type="Proteomes" id="UP000289340"/>
    </source>
</evidence>
<dbReference type="GO" id="GO:0005524">
    <property type="term" value="F:ATP binding"/>
    <property type="evidence" value="ECO:0007669"/>
    <property type="project" value="InterPro"/>
</dbReference>
<dbReference type="Gene3D" id="3.40.850.10">
    <property type="entry name" value="Kinesin motor domain"/>
    <property type="match status" value="2"/>
</dbReference>
<sequence>MGTIFKNFAYDQTGSGKTYTMSGPSEEVTSKDMGINYLALHDLFQMYNERNDIISYDIYVQMVDIYNEQSPTDVLTLMKLGQVNCVVSWTSMNNRSSRSHGMHVNGKDLLGSSIHSYLHLVDLARSEQVDKCEVTGERLKGSTIY</sequence>
<dbReference type="InterPro" id="IPR027640">
    <property type="entry name" value="Kinesin-like_fam"/>
</dbReference>
<dbReference type="PRINTS" id="PR00380">
    <property type="entry name" value="KINESINHEAVY"/>
</dbReference>
<name>A0A445JVS6_GLYSO</name>
<keyword evidence="5" id="KW-1185">Reference proteome</keyword>
<evidence type="ECO:0000256" key="2">
    <source>
        <dbReference type="PROSITE-ProRule" id="PRU00283"/>
    </source>
</evidence>
<accession>A0A445JVS6</accession>
<dbReference type="InterPro" id="IPR036961">
    <property type="entry name" value="Kinesin_motor_dom_sf"/>
</dbReference>
<dbReference type="GO" id="GO:0008017">
    <property type="term" value="F:microtubule binding"/>
    <property type="evidence" value="ECO:0007669"/>
    <property type="project" value="InterPro"/>
</dbReference>
<dbReference type="Pfam" id="PF00225">
    <property type="entry name" value="Kinesin"/>
    <property type="match status" value="2"/>
</dbReference>
<keyword evidence="1" id="KW-0505">Motor protein</keyword>
<reference evidence="4 5" key="1">
    <citation type="submission" date="2018-09" db="EMBL/GenBank/DDBJ databases">
        <title>A high-quality reference genome of wild soybean provides a powerful tool to mine soybean genomes.</title>
        <authorList>
            <person name="Xie M."/>
            <person name="Chung C.Y.L."/>
            <person name="Li M.-W."/>
            <person name="Wong F.-L."/>
            <person name="Chan T.-F."/>
            <person name="Lam H.-M."/>
        </authorList>
    </citation>
    <scope>NUCLEOTIDE SEQUENCE [LARGE SCALE GENOMIC DNA]</scope>
    <source>
        <strain evidence="5">cv. W05</strain>
        <tissue evidence="4">Hypocotyl of etiolated seedlings</tissue>
    </source>
</reference>
<dbReference type="GO" id="GO:0007018">
    <property type="term" value="P:microtubule-based movement"/>
    <property type="evidence" value="ECO:0007669"/>
    <property type="project" value="InterPro"/>
</dbReference>